<dbReference type="PANTHER" id="PTHR24148">
    <property type="entry name" value="ANKYRIN REPEAT DOMAIN-CONTAINING PROTEIN 39 HOMOLOG-RELATED"/>
    <property type="match status" value="1"/>
</dbReference>
<organism evidence="1 2">
    <name type="scientific">Aplosporella prunicola CBS 121167</name>
    <dbReference type="NCBI Taxonomy" id="1176127"/>
    <lineage>
        <taxon>Eukaryota</taxon>
        <taxon>Fungi</taxon>
        <taxon>Dikarya</taxon>
        <taxon>Ascomycota</taxon>
        <taxon>Pezizomycotina</taxon>
        <taxon>Dothideomycetes</taxon>
        <taxon>Dothideomycetes incertae sedis</taxon>
        <taxon>Botryosphaeriales</taxon>
        <taxon>Aplosporellaceae</taxon>
        <taxon>Aplosporella</taxon>
    </lineage>
</organism>
<dbReference type="GeneID" id="54304222"/>
<reference evidence="1" key="1">
    <citation type="journal article" date="2020" name="Stud. Mycol.">
        <title>101 Dothideomycetes genomes: a test case for predicting lifestyles and emergence of pathogens.</title>
        <authorList>
            <person name="Haridas S."/>
            <person name="Albert R."/>
            <person name="Binder M."/>
            <person name="Bloem J."/>
            <person name="Labutti K."/>
            <person name="Salamov A."/>
            <person name="Andreopoulos B."/>
            <person name="Baker S."/>
            <person name="Barry K."/>
            <person name="Bills G."/>
            <person name="Bluhm B."/>
            <person name="Cannon C."/>
            <person name="Castanera R."/>
            <person name="Culley D."/>
            <person name="Daum C."/>
            <person name="Ezra D."/>
            <person name="Gonzalez J."/>
            <person name="Henrissat B."/>
            <person name="Kuo A."/>
            <person name="Liang C."/>
            <person name="Lipzen A."/>
            <person name="Lutzoni F."/>
            <person name="Magnuson J."/>
            <person name="Mondo S."/>
            <person name="Nolan M."/>
            <person name="Ohm R."/>
            <person name="Pangilinan J."/>
            <person name="Park H.-J."/>
            <person name="Ramirez L."/>
            <person name="Alfaro M."/>
            <person name="Sun H."/>
            <person name="Tritt A."/>
            <person name="Yoshinaga Y."/>
            <person name="Zwiers L.-H."/>
            <person name="Turgeon B."/>
            <person name="Goodwin S."/>
            <person name="Spatafora J."/>
            <person name="Crous P."/>
            <person name="Grigoriev I."/>
        </authorList>
    </citation>
    <scope>NUCLEOTIDE SEQUENCE</scope>
    <source>
        <strain evidence="1">CBS 121167</strain>
    </source>
</reference>
<sequence length="259" mass="29601">MQDIPRDAVLISLCQGCLQLPEYYLGEVGAIGSVRFAENDFISSIQEWSILITSEPLYTMYMPYKESLGDAFIRTICADLVYSKSMSVCRSHKFKEFMEVAYRWLVCGDNAPLGPKYTSRQPQLLRAVHSIFPGHEKAPENSVQTNLDVGSSIHKATHRRSFFITKEGHMGLGPYNTRVGDRICILPGGKMPFVLRKYLHLSPLFYESSDPSIRRQRCNELLGDCYAYGFMDGEIKPWNKMFRPECNITGARTECIWLR</sequence>
<dbReference type="PANTHER" id="PTHR24148:SF64">
    <property type="entry name" value="HETEROKARYON INCOMPATIBILITY DOMAIN-CONTAINING PROTEIN"/>
    <property type="match status" value="1"/>
</dbReference>
<dbReference type="InterPro" id="IPR052895">
    <property type="entry name" value="HetReg/Transcr_Mod"/>
</dbReference>
<accession>A0A6A6B951</accession>
<dbReference type="EMBL" id="ML995489">
    <property type="protein sequence ID" value="KAF2140506.1"/>
    <property type="molecule type" value="Genomic_DNA"/>
</dbReference>
<dbReference type="OrthoDB" id="2157530at2759"/>
<proteinExistence type="predicted"/>
<dbReference type="Pfam" id="PF26639">
    <property type="entry name" value="Het-6_barrel"/>
    <property type="match status" value="1"/>
</dbReference>
<gene>
    <name evidence="1" type="ORF">K452DRAFT_47609</name>
</gene>
<keyword evidence="2" id="KW-1185">Reference proteome</keyword>
<dbReference type="AlphaFoldDB" id="A0A6A6B951"/>
<dbReference type="Proteomes" id="UP000799438">
    <property type="component" value="Unassembled WGS sequence"/>
</dbReference>
<evidence type="ECO:0008006" key="3">
    <source>
        <dbReference type="Google" id="ProtNLM"/>
    </source>
</evidence>
<protein>
    <recommendedName>
        <fullName evidence="3">Heterokaryon incompatibility domain-containing protein</fullName>
    </recommendedName>
</protein>
<name>A0A6A6B951_9PEZI</name>
<evidence type="ECO:0000313" key="1">
    <source>
        <dbReference type="EMBL" id="KAF2140506.1"/>
    </source>
</evidence>
<evidence type="ECO:0000313" key="2">
    <source>
        <dbReference type="Proteomes" id="UP000799438"/>
    </source>
</evidence>
<dbReference type="RefSeq" id="XP_033396219.1">
    <property type="nucleotide sequence ID" value="XM_033546715.1"/>
</dbReference>